<dbReference type="EMBL" id="BMNK01000004">
    <property type="protein sequence ID" value="GGP06810.1"/>
    <property type="molecule type" value="Genomic_DNA"/>
</dbReference>
<reference evidence="5" key="2">
    <citation type="submission" date="2020-09" db="EMBL/GenBank/DDBJ databases">
        <authorList>
            <person name="Sun Q."/>
            <person name="Zhou Y."/>
        </authorList>
    </citation>
    <scope>NUCLEOTIDE SEQUENCE</scope>
    <source>
        <strain evidence="5">CGMCC 4.7430</strain>
    </source>
</reference>
<dbReference type="InterPro" id="IPR011990">
    <property type="entry name" value="TPR-like_helical_dom_sf"/>
</dbReference>
<proteinExistence type="predicted"/>
<evidence type="ECO:0000313" key="5">
    <source>
        <dbReference type="EMBL" id="GGP06810.1"/>
    </source>
</evidence>
<name>A0A918A5F4_9ACTN</name>
<dbReference type="SMART" id="SM00028">
    <property type="entry name" value="TPR"/>
    <property type="match status" value="6"/>
</dbReference>
<dbReference type="PANTHER" id="PTHR45954">
    <property type="entry name" value="LD33695P"/>
    <property type="match status" value="1"/>
</dbReference>
<reference evidence="5" key="1">
    <citation type="journal article" date="2014" name="Int. J. Syst. Evol. Microbiol.">
        <title>Complete genome sequence of Corynebacterium casei LMG S-19264T (=DSM 44701T), isolated from a smear-ripened cheese.</title>
        <authorList>
            <consortium name="US DOE Joint Genome Institute (JGI-PGF)"/>
            <person name="Walter F."/>
            <person name="Albersmeier A."/>
            <person name="Kalinowski J."/>
            <person name="Ruckert C."/>
        </authorList>
    </citation>
    <scope>NUCLEOTIDE SEQUENCE</scope>
    <source>
        <strain evidence="5">CGMCC 4.7430</strain>
    </source>
</reference>
<dbReference type="GO" id="GO:0001965">
    <property type="term" value="F:G-protein alpha-subunit binding"/>
    <property type="evidence" value="ECO:0007669"/>
    <property type="project" value="TreeGrafter"/>
</dbReference>
<dbReference type="Gene3D" id="1.25.40.10">
    <property type="entry name" value="Tetratricopeptide repeat domain"/>
    <property type="match status" value="1"/>
</dbReference>
<evidence type="ECO:0000256" key="3">
    <source>
        <dbReference type="ARBA" id="ARBA00022737"/>
    </source>
</evidence>
<accession>A0A918A5F4</accession>
<evidence type="ECO:0000256" key="1">
    <source>
        <dbReference type="ARBA" id="ARBA00004496"/>
    </source>
</evidence>
<dbReference type="SUPFAM" id="SSF48452">
    <property type="entry name" value="TPR-like"/>
    <property type="match status" value="2"/>
</dbReference>
<dbReference type="Gene3D" id="3.40.50.300">
    <property type="entry name" value="P-loop containing nucleotide triphosphate hydrolases"/>
    <property type="match status" value="1"/>
</dbReference>
<gene>
    <name evidence="5" type="ORF">GCM10012278_32350</name>
</gene>
<feature type="region of interest" description="Disordered" evidence="4">
    <location>
        <begin position="777"/>
        <end position="799"/>
    </location>
</feature>
<evidence type="ECO:0000256" key="2">
    <source>
        <dbReference type="ARBA" id="ARBA00022490"/>
    </source>
</evidence>
<dbReference type="SUPFAM" id="SSF52540">
    <property type="entry name" value="P-loop containing nucleoside triphosphate hydrolases"/>
    <property type="match status" value="1"/>
</dbReference>
<comment type="subcellular location">
    <subcellularLocation>
        <location evidence="1">Cytoplasm</location>
    </subcellularLocation>
</comment>
<keyword evidence="3" id="KW-0677">Repeat</keyword>
<dbReference type="Proteomes" id="UP000660745">
    <property type="component" value="Unassembled WGS sequence"/>
</dbReference>
<protein>
    <recommendedName>
        <fullName evidence="7">Tetratricopeptide repeat protein</fullName>
    </recommendedName>
</protein>
<dbReference type="Pfam" id="PF13424">
    <property type="entry name" value="TPR_12"/>
    <property type="match status" value="3"/>
</dbReference>
<evidence type="ECO:0000313" key="6">
    <source>
        <dbReference type="Proteomes" id="UP000660745"/>
    </source>
</evidence>
<evidence type="ECO:0000256" key="4">
    <source>
        <dbReference type="SAM" id="MobiDB-lite"/>
    </source>
</evidence>
<dbReference type="GO" id="GO:0005938">
    <property type="term" value="C:cell cortex"/>
    <property type="evidence" value="ECO:0007669"/>
    <property type="project" value="TreeGrafter"/>
</dbReference>
<keyword evidence="2" id="KW-0963">Cytoplasm</keyword>
<dbReference type="PRINTS" id="PR00364">
    <property type="entry name" value="DISEASERSIST"/>
</dbReference>
<dbReference type="InterPro" id="IPR027417">
    <property type="entry name" value="P-loop_NTPase"/>
</dbReference>
<keyword evidence="6" id="KW-1185">Reference proteome</keyword>
<dbReference type="GO" id="GO:0005092">
    <property type="term" value="F:GDP-dissociation inhibitor activity"/>
    <property type="evidence" value="ECO:0007669"/>
    <property type="project" value="TreeGrafter"/>
</dbReference>
<comment type="caution">
    <text evidence="5">The sequence shown here is derived from an EMBL/GenBank/DDBJ whole genome shotgun (WGS) entry which is preliminary data.</text>
</comment>
<organism evidence="5 6">
    <name type="scientific">Nonomuraea glycinis</name>
    <dbReference type="NCBI Taxonomy" id="2047744"/>
    <lineage>
        <taxon>Bacteria</taxon>
        <taxon>Bacillati</taxon>
        <taxon>Actinomycetota</taxon>
        <taxon>Actinomycetes</taxon>
        <taxon>Streptosporangiales</taxon>
        <taxon>Streptosporangiaceae</taxon>
        <taxon>Nonomuraea</taxon>
    </lineage>
</organism>
<evidence type="ECO:0008006" key="7">
    <source>
        <dbReference type="Google" id="ProtNLM"/>
    </source>
</evidence>
<dbReference type="PANTHER" id="PTHR45954:SF1">
    <property type="entry name" value="LD33695P"/>
    <property type="match status" value="1"/>
</dbReference>
<sequence>MRERMTDDEAGGDTTHNEIHEGTYYAPVTLAHTVTMRMSGPAPRALAGLPAAPAGFVGRTAPLRDVLAFLDPRGPGEPGVLVSAVAGMAGVGKTALALVAAHQAVEQGWFGGGVFFLDLRGYTPDPAERVSAAAAAGQLLRAMGIRDGDLPPTGSERLALYQSVLADRARQESPVLVVADNAAVSGQVEPLLPAQPCHRLLVTSRHSLTLPARLIDLTVLPEAEALDLLRTAVCVGGRDQRLEAEPEHAAAIAELCGRLPLALRITAALLRTEPGRPLADMAAELSDARGLDALDSGDLDQHGRRIAVRTAFDLSYQHLLESQPDQARLFRLLPLNPGPDISLEAAAALAGTPERVVRKQLAALARAHLLTTPTYARWSMHDLIRLYAGEHGHAQAAAHDRDRALERLQRHYLSVARDARVHLTALPGRPVPGRFTGRDAAMAWLDAERANLVAAVTFAAGDSGRYEFAIELAYCLNEYLEWRRAFNDRLTVTTASVTAGTQLGDRRHEGGSLINLGNALFEVRRFDEAITAHQNAAAIFRRLGDRRGEGTASVNLGNALRQVRRFDEAIAAHRTAAAIFREAGDSRGEGMVLDNLGVALFEVRLFDEAIAAHQSAAAIARRLGDRRGEGTALDNFGNVLQQVGRFDEAITVHHSAAAIFREIGDRRGEGMALHNLGNVLQQVGRFDEAITVLRQDLRICREIGDRHGEAQTLNSLGSTLRRTRRFEEACTALRDSATIFHELGDQHRAVRGLTHLGDTLKEAGRPAEATAVLAKAKDRSAAMADGGSREEPPASGPGE</sequence>
<dbReference type="InterPro" id="IPR019734">
    <property type="entry name" value="TPR_rpt"/>
</dbReference>
<dbReference type="InterPro" id="IPR052386">
    <property type="entry name" value="GPSM"/>
</dbReference>
<dbReference type="AlphaFoldDB" id="A0A918A5F4"/>